<evidence type="ECO:0000313" key="2">
    <source>
        <dbReference type="Proteomes" id="UP000248329"/>
    </source>
</evidence>
<accession>A0AC61L3C6</accession>
<name>A0AC61L3C6_9EURY</name>
<organism evidence="1 2">
    <name type="scientific">Candidatus Methanogaster sp</name>
    <dbReference type="NCBI Taxonomy" id="3386292"/>
    <lineage>
        <taxon>Archaea</taxon>
        <taxon>Methanobacteriati</taxon>
        <taxon>Methanobacteriota</taxon>
        <taxon>Stenosarchaea group</taxon>
        <taxon>Methanomicrobia</taxon>
        <taxon>Methanosarcinales</taxon>
        <taxon>ANME-2 cluster</taxon>
        <taxon>Candidatus Methanogasteraceae</taxon>
        <taxon>Candidatus Methanogaster</taxon>
    </lineage>
</organism>
<sequence length="115" mass="13141">MTTSNRTLCECGRFIDPGTKFKDFIKTTSGPSTPTFGHSECGYVFNLVEGDFPRRNLSKKELKSIAMAFAEEKNLTDYLTQKLLLLVDRFKRCGTHSDHHILMEAYKQISDEDVK</sequence>
<reference evidence="1" key="1">
    <citation type="submission" date="2018-01" db="EMBL/GenBank/DDBJ databases">
        <authorList>
            <person name="Krukenberg V."/>
        </authorList>
    </citation>
    <scope>NUCLEOTIDE SEQUENCE</scope>
    <source>
        <strain evidence="1">E20ANME2</strain>
    </source>
</reference>
<dbReference type="EMBL" id="PQXF01000009">
    <property type="protein sequence ID" value="PXF60970.1"/>
    <property type="molecule type" value="Genomic_DNA"/>
</dbReference>
<protein>
    <submittedName>
        <fullName evidence="1">Uncharacterized protein</fullName>
    </submittedName>
</protein>
<comment type="caution">
    <text evidence="1">The sequence shown here is derived from an EMBL/GenBank/DDBJ whole genome shotgun (WGS) entry which is preliminary data.</text>
</comment>
<dbReference type="Proteomes" id="UP000248329">
    <property type="component" value="Unassembled WGS sequence"/>
</dbReference>
<evidence type="ECO:0000313" key="1">
    <source>
        <dbReference type="EMBL" id="PXF60970.1"/>
    </source>
</evidence>
<gene>
    <name evidence="1" type="ORF">C4B59_06350</name>
</gene>
<proteinExistence type="predicted"/>